<name>A0A8U0A0D5_9EURY</name>
<dbReference type="GeneID" id="71928399"/>
<feature type="domain" description="CAAX prenyl protease 2/Lysostaphin resistance protein A-like" evidence="2">
    <location>
        <begin position="148"/>
        <end position="241"/>
    </location>
</feature>
<dbReference type="RefSeq" id="WP_247992981.1">
    <property type="nucleotide sequence ID" value="NZ_CP096019.1"/>
</dbReference>
<gene>
    <name evidence="3" type="ORF">MW046_10090</name>
</gene>
<evidence type="ECO:0000256" key="1">
    <source>
        <dbReference type="SAM" id="Phobius"/>
    </source>
</evidence>
<keyword evidence="3" id="KW-0645">Protease</keyword>
<keyword evidence="1" id="KW-1133">Transmembrane helix</keyword>
<proteinExistence type="predicted"/>
<keyword evidence="1" id="KW-0812">Transmembrane</keyword>
<organism evidence="3 4">
    <name type="scientific">Halocatena salina</name>
    <dbReference type="NCBI Taxonomy" id="2934340"/>
    <lineage>
        <taxon>Archaea</taxon>
        <taxon>Methanobacteriati</taxon>
        <taxon>Methanobacteriota</taxon>
        <taxon>Stenosarchaea group</taxon>
        <taxon>Halobacteria</taxon>
        <taxon>Halobacteriales</taxon>
        <taxon>Natronomonadaceae</taxon>
        <taxon>Halocatena</taxon>
    </lineage>
</organism>
<evidence type="ECO:0000313" key="4">
    <source>
        <dbReference type="Proteomes" id="UP000831768"/>
    </source>
</evidence>
<sequence length="252" mass="27745">MSNTLRDRLRLSRTDDNQQTTRLRALVEALGLTVGGAVFSFLVFLIYRPTVIGMLEPVSPNFSSLAVSKATQIGFFLFVGGYVFLTGRWDRLQFSRPSVRDLVWVVLGTVGLEIAAEGTTWVLTTMSIPIDPITGSMDVGLMTWPSLAPFVFLGLYLLPAMAEEQFFRGFIQERLLDGFHPVTAIVLSSVCFTLAHGLYGLGGGAAFLVPYFAYLFPQGIVFCTVYDRTQGVLVVATVHALSWTNLTLLPFL</sequence>
<feature type="transmembrane region" description="Helical" evidence="1">
    <location>
        <begin position="179"/>
        <end position="199"/>
    </location>
</feature>
<keyword evidence="3" id="KW-0482">Metalloprotease</keyword>
<evidence type="ECO:0000313" key="3">
    <source>
        <dbReference type="EMBL" id="UPM42306.1"/>
    </source>
</evidence>
<keyword evidence="3" id="KW-0378">Hydrolase</keyword>
<dbReference type="GO" id="GO:0004175">
    <property type="term" value="F:endopeptidase activity"/>
    <property type="evidence" value="ECO:0007669"/>
    <property type="project" value="UniProtKB-ARBA"/>
</dbReference>
<reference evidence="3" key="1">
    <citation type="submission" date="2022-04" db="EMBL/GenBank/DDBJ databases">
        <title>Halocatena sp. nov., isolated from a salt lake.</title>
        <authorList>
            <person name="Cui H.-L."/>
        </authorList>
    </citation>
    <scope>NUCLEOTIDE SEQUENCE</scope>
    <source>
        <strain evidence="3">AD-1</strain>
    </source>
</reference>
<feature type="transmembrane region" description="Helical" evidence="1">
    <location>
        <begin position="205"/>
        <end position="225"/>
    </location>
</feature>
<accession>A0A8U0A0D5</accession>
<dbReference type="InterPro" id="IPR003675">
    <property type="entry name" value="Rce1/LyrA-like_dom"/>
</dbReference>
<feature type="transmembrane region" description="Helical" evidence="1">
    <location>
        <begin position="67"/>
        <end position="89"/>
    </location>
</feature>
<feature type="transmembrane region" description="Helical" evidence="1">
    <location>
        <begin position="141"/>
        <end position="158"/>
    </location>
</feature>
<dbReference type="GO" id="GO:0080120">
    <property type="term" value="P:CAAX-box protein maturation"/>
    <property type="evidence" value="ECO:0007669"/>
    <property type="project" value="UniProtKB-ARBA"/>
</dbReference>
<evidence type="ECO:0000259" key="2">
    <source>
        <dbReference type="Pfam" id="PF02517"/>
    </source>
</evidence>
<dbReference type="AlphaFoldDB" id="A0A8U0A0D5"/>
<protein>
    <submittedName>
        <fullName evidence="3">CPBP family intramembrane metalloprotease</fullName>
    </submittedName>
</protein>
<keyword evidence="1" id="KW-0472">Membrane</keyword>
<dbReference type="Pfam" id="PF02517">
    <property type="entry name" value="Rce1-like"/>
    <property type="match status" value="1"/>
</dbReference>
<dbReference type="KEGG" id="haad:MW046_10090"/>
<dbReference type="GO" id="GO:0008237">
    <property type="term" value="F:metallopeptidase activity"/>
    <property type="evidence" value="ECO:0007669"/>
    <property type="project" value="UniProtKB-KW"/>
</dbReference>
<keyword evidence="4" id="KW-1185">Reference proteome</keyword>
<feature type="transmembrane region" description="Helical" evidence="1">
    <location>
        <begin position="101"/>
        <end position="121"/>
    </location>
</feature>
<dbReference type="EMBL" id="CP096019">
    <property type="protein sequence ID" value="UPM42306.1"/>
    <property type="molecule type" value="Genomic_DNA"/>
</dbReference>
<feature type="transmembrane region" description="Helical" evidence="1">
    <location>
        <begin position="25"/>
        <end position="47"/>
    </location>
</feature>
<dbReference type="Proteomes" id="UP000831768">
    <property type="component" value="Chromosome"/>
</dbReference>